<feature type="transmembrane region" description="Helical" evidence="1">
    <location>
        <begin position="72"/>
        <end position="90"/>
    </location>
</feature>
<organism evidence="2 3">
    <name type="scientific">Bifidobacterium parmae</name>
    <dbReference type="NCBI Taxonomy" id="361854"/>
    <lineage>
        <taxon>Bacteria</taxon>
        <taxon>Bacillati</taxon>
        <taxon>Actinomycetota</taxon>
        <taxon>Actinomycetes</taxon>
        <taxon>Bifidobacteriales</taxon>
        <taxon>Bifidobacteriaceae</taxon>
        <taxon>Bifidobacterium</taxon>
    </lineage>
</organism>
<evidence type="ECO:0008006" key="4">
    <source>
        <dbReference type="Google" id="ProtNLM"/>
    </source>
</evidence>
<evidence type="ECO:0000313" key="2">
    <source>
        <dbReference type="EMBL" id="PLS28924.1"/>
    </source>
</evidence>
<dbReference type="Pfam" id="PF04020">
    <property type="entry name" value="Phage_holin_4_2"/>
    <property type="match status" value="1"/>
</dbReference>
<sequence>MCDVDHIVCRASRIRHGVKMPLMCRRLRDEPDGRVVTMGAMRSFLIEWLVLTIAAAVMVLLLPGMTTVGEPPILGVAAFSLFLALINASVKPVTQAIALPFTILTFGVLYLVINWLFMRLASWLALSLFGVGVYVHGFWWATIGSIIMAVVSGVVSSIIGE</sequence>
<evidence type="ECO:0000313" key="3">
    <source>
        <dbReference type="Proteomes" id="UP000235034"/>
    </source>
</evidence>
<dbReference type="PANTHER" id="PTHR37309:SF1">
    <property type="entry name" value="SLR0284 PROTEIN"/>
    <property type="match status" value="1"/>
</dbReference>
<dbReference type="AlphaFoldDB" id="A0A2N5J3X1"/>
<dbReference type="InterPro" id="IPR007165">
    <property type="entry name" value="Phage_holin_4_2"/>
</dbReference>
<dbReference type="Proteomes" id="UP000235034">
    <property type="component" value="Unassembled WGS sequence"/>
</dbReference>
<proteinExistence type="predicted"/>
<keyword evidence="1" id="KW-0812">Transmembrane</keyword>
<feature type="transmembrane region" description="Helical" evidence="1">
    <location>
        <begin position="44"/>
        <end position="66"/>
    </location>
</feature>
<comment type="caution">
    <text evidence="2">The sequence shown here is derived from an EMBL/GenBank/DDBJ whole genome shotgun (WGS) entry which is preliminary data.</text>
</comment>
<dbReference type="EMBL" id="NMWT01000010">
    <property type="protein sequence ID" value="PLS28924.1"/>
    <property type="molecule type" value="Genomic_DNA"/>
</dbReference>
<reference evidence="2 3" key="1">
    <citation type="submission" date="2017-07" db="EMBL/GenBank/DDBJ databases">
        <title>Bifidobacterium novel species.</title>
        <authorList>
            <person name="Lugli G.A."/>
            <person name="Milani C."/>
            <person name="Duranti S."/>
            <person name="Mangifesta M."/>
        </authorList>
    </citation>
    <scope>NUCLEOTIDE SEQUENCE [LARGE SCALE GENOMIC DNA]</scope>
    <source>
        <strain evidence="2 3">77</strain>
    </source>
</reference>
<feature type="transmembrane region" description="Helical" evidence="1">
    <location>
        <begin position="97"/>
        <end position="117"/>
    </location>
</feature>
<keyword evidence="1" id="KW-0472">Membrane</keyword>
<protein>
    <recommendedName>
        <fullName evidence="4">Mycobacterial 4 TMS phage holin, superfamily IV</fullName>
    </recommendedName>
</protein>
<keyword evidence="3" id="KW-1185">Reference proteome</keyword>
<feature type="transmembrane region" description="Helical" evidence="1">
    <location>
        <begin position="137"/>
        <end position="159"/>
    </location>
</feature>
<gene>
    <name evidence="2" type="ORF">Uis4E_0859</name>
</gene>
<evidence type="ECO:0000256" key="1">
    <source>
        <dbReference type="SAM" id="Phobius"/>
    </source>
</evidence>
<name>A0A2N5J3X1_9BIFI</name>
<dbReference type="PANTHER" id="PTHR37309">
    <property type="entry name" value="SLR0284 PROTEIN"/>
    <property type="match status" value="1"/>
</dbReference>
<accession>A0A2N5J3X1</accession>
<keyword evidence="1" id="KW-1133">Transmembrane helix</keyword>